<sequence length="297" mass="33663">MPKDIFIKSVALKNKEIMGYRECGNGNRTILLVHGNMTSSKHWDLVLENMPDDYKIYAIDLRGFGMSSYNTPIDSIKDFSDDIKLFVEALNIKNFTLVGWSLGGCVAMQFVVDNPGYASKLILMDSGSPKGFPMKKRDIFRRPTGKMLTTKSEISYAIRYILSAYRFNNRFLLKSMFTTGIYNVNKPSISKFNEYIDDTLTQRNLLDVTYALSYFNISNEHNKVVEGTGEIEKLSIPTLIIHGDKDKIVPLPVARKTKEMIGDNAKLVVLENCGHSPIIDKLDELISLIIEFANRAY</sequence>
<dbReference type="Pfam" id="PF00561">
    <property type="entry name" value="Abhydrolase_1"/>
    <property type="match status" value="1"/>
</dbReference>
<dbReference type="RefSeq" id="WP_052222864.1">
    <property type="nucleotide sequence ID" value="NZ_LHUR01000042.1"/>
</dbReference>
<comment type="caution">
    <text evidence="2">The sequence shown here is derived from an EMBL/GenBank/DDBJ whole genome shotgun (WGS) entry which is preliminary data.</text>
</comment>
<dbReference type="GO" id="GO:0016491">
    <property type="term" value="F:oxidoreductase activity"/>
    <property type="evidence" value="ECO:0007669"/>
    <property type="project" value="UniProtKB-KW"/>
</dbReference>
<dbReference type="SUPFAM" id="SSF53474">
    <property type="entry name" value="alpha/beta-Hydrolases"/>
    <property type="match status" value="1"/>
</dbReference>
<dbReference type="PRINTS" id="PR00412">
    <property type="entry name" value="EPOXHYDRLASE"/>
</dbReference>
<name>A0A0L6Z6S7_9CLOT</name>
<dbReference type="EC" id="1.-.-.-" evidence="2"/>
<gene>
    <name evidence="2" type="ORF">CLHOM_34300</name>
</gene>
<dbReference type="PRINTS" id="PR00111">
    <property type="entry name" value="ABHYDROLASE"/>
</dbReference>
<evidence type="ECO:0000259" key="1">
    <source>
        <dbReference type="Pfam" id="PF00561"/>
    </source>
</evidence>
<feature type="domain" description="AB hydrolase-1" evidence="1">
    <location>
        <begin position="29"/>
        <end position="281"/>
    </location>
</feature>
<protein>
    <submittedName>
        <fullName evidence="2">Arylesterase</fullName>
        <ecNumber evidence="2">1.-.-.-</ecNumber>
        <ecNumber evidence="2">3.1.1.2</ecNumber>
    </submittedName>
</protein>
<keyword evidence="2" id="KW-0378">Hydrolase</keyword>
<dbReference type="InterPro" id="IPR050266">
    <property type="entry name" value="AB_hydrolase_sf"/>
</dbReference>
<dbReference type="InterPro" id="IPR029058">
    <property type="entry name" value="AB_hydrolase_fold"/>
</dbReference>
<dbReference type="PATRIC" id="fig|1121318.3.peg.3427"/>
<dbReference type="Proteomes" id="UP000037043">
    <property type="component" value="Unassembled WGS sequence"/>
</dbReference>
<accession>A0A0L6Z6S7</accession>
<dbReference type="Gene3D" id="3.40.50.1820">
    <property type="entry name" value="alpha/beta hydrolase"/>
    <property type="match status" value="1"/>
</dbReference>
<dbReference type="AlphaFoldDB" id="A0A0L6Z6S7"/>
<keyword evidence="2" id="KW-0560">Oxidoreductase</keyword>
<evidence type="ECO:0000313" key="3">
    <source>
        <dbReference type="Proteomes" id="UP000037043"/>
    </source>
</evidence>
<evidence type="ECO:0000313" key="2">
    <source>
        <dbReference type="EMBL" id="KOA18528.1"/>
    </source>
</evidence>
<dbReference type="GO" id="GO:0004064">
    <property type="term" value="F:arylesterase activity"/>
    <property type="evidence" value="ECO:0007669"/>
    <property type="project" value="UniProtKB-EC"/>
</dbReference>
<dbReference type="InterPro" id="IPR000073">
    <property type="entry name" value="AB_hydrolase_1"/>
</dbReference>
<dbReference type="STRING" id="36844.SAMN04488501_10150"/>
<dbReference type="EMBL" id="LHUR01000042">
    <property type="protein sequence ID" value="KOA18528.1"/>
    <property type="molecule type" value="Genomic_DNA"/>
</dbReference>
<keyword evidence="3" id="KW-1185">Reference proteome</keyword>
<dbReference type="PANTHER" id="PTHR43798">
    <property type="entry name" value="MONOACYLGLYCEROL LIPASE"/>
    <property type="match status" value="1"/>
</dbReference>
<dbReference type="InterPro" id="IPR000639">
    <property type="entry name" value="Epox_hydrolase-like"/>
</dbReference>
<reference evidence="3" key="1">
    <citation type="submission" date="2015-08" db="EMBL/GenBank/DDBJ databases">
        <title>Genome sequence of the strict anaerobe Clostridium homopropionicum LuHBu1 (DSM 5847T).</title>
        <authorList>
            <person name="Poehlein A."/>
            <person name="Beck M."/>
            <person name="Schiel-Bengelsdorf B."/>
            <person name="Bengelsdorf F.R."/>
            <person name="Daniel R."/>
            <person name="Duerre P."/>
        </authorList>
    </citation>
    <scope>NUCLEOTIDE SEQUENCE [LARGE SCALE GENOMIC DNA]</scope>
    <source>
        <strain evidence="3">DSM 5847</strain>
    </source>
</reference>
<proteinExistence type="predicted"/>
<dbReference type="EC" id="3.1.1.2" evidence="2"/>
<organism evidence="2 3">
    <name type="scientific">Clostridium homopropionicum DSM 5847</name>
    <dbReference type="NCBI Taxonomy" id="1121318"/>
    <lineage>
        <taxon>Bacteria</taxon>
        <taxon>Bacillati</taxon>
        <taxon>Bacillota</taxon>
        <taxon>Clostridia</taxon>
        <taxon>Eubacteriales</taxon>
        <taxon>Clostridiaceae</taxon>
        <taxon>Clostridium</taxon>
    </lineage>
</organism>